<proteinExistence type="predicted"/>
<gene>
    <name evidence="2" type="ORF">GCM10011578_096850</name>
</gene>
<dbReference type="Proteomes" id="UP000653411">
    <property type="component" value="Unassembled WGS sequence"/>
</dbReference>
<feature type="region of interest" description="Disordered" evidence="1">
    <location>
        <begin position="1"/>
        <end position="20"/>
    </location>
</feature>
<dbReference type="AlphaFoldDB" id="A0A917XQ79"/>
<evidence type="ECO:0000313" key="2">
    <source>
        <dbReference type="EMBL" id="GGN45173.1"/>
    </source>
</evidence>
<comment type="caution">
    <text evidence="2">The sequence shown here is derived from an EMBL/GenBank/DDBJ whole genome shotgun (WGS) entry which is preliminary data.</text>
</comment>
<evidence type="ECO:0000313" key="3">
    <source>
        <dbReference type="Proteomes" id="UP000653411"/>
    </source>
</evidence>
<dbReference type="Gene3D" id="3.40.50.300">
    <property type="entry name" value="P-loop containing nucleotide triphosphate hydrolases"/>
    <property type="match status" value="1"/>
</dbReference>
<dbReference type="EMBL" id="BMML01000046">
    <property type="protein sequence ID" value="GGN45173.1"/>
    <property type="molecule type" value="Genomic_DNA"/>
</dbReference>
<accession>A0A917XQ79</accession>
<reference evidence="2" key="2">
    <citation type="submission" date="2020-09" db="EMBL/GenBank/DDBJ databases">
        <authorList>
            <person name="Sun Q."/>
            <person name="Zhou Y."/>
        </authorList>
    </citation>
    <scope>NUCLEOTIDE SEQUENCE</scope>
    <source>
        <strain evidence="2">CGMCC 4.7110</strain>
    </source>
</reference>
<keyword evidence="3" id="KW-1185">Reference proteome</keyword>
<dbReference type="InterPro" id="IPR027417">
    <property type="entry name" value="P-loop_NTPase"/>
</dbReference>
<reference evidence="2" key="1">
    <citation type="journal article" date="2014" name="Int. J. Syst. Evol. Microbiol.">
        <title>Complete genome sequence of Corynebacterium casei LMG S-19264T (=DSM 44701T), isolated from a smear-ripened cheese.</title>
        <authorList>
            <consortium name="US DOE Joint Genome Institute (JGI-PGF)"/>
            <person name="Walter F."/>
            <person name="Albersmeier A."/>
            <person name="Kalinowski J."/>
            <person name="Ruckert C."/>
        </authorList>
    </citation>
    <scope>NUCLEOTIDE SEQUENCE</scope>
    <source>
        <strain evidence="2">CGMCC 4.7110</strain>
    </source>
</reference>
<evidence type="ECO:0000256" key="1">
    <source>
        <dbReference type="SAM" id="MobiDB-lite"/>
    </source>
</evidence>
<organism evidence="2 3">
    <name type="scientific">Streptomyces fuscichromogenes</name>
    <dbReference type="NCBI Taxonomy" id="1324013"/>
    <lineage>
        <taxon>Bacteria</taxon>
        <taxon>Bacillati</taxon>
        <taxon>Actinomycetota</taxon>
        <taxon>Actinomycetes</taxon>
        <taxon>Kitasatosporales</taxon>
        <taxon>Streptomycetaceae</taxon>
        <taxon>Streptomyces</taxon>
    </lineage>
</organism>
<sequence>MRHGAHLLLADANPNSPGSRELWPRYQQLLPHTLHGMGGIGKSRIAIEYVNRHTADHA</sequence>
<protein>
    <submittedName>
        <fullName evidence="2">Uncharacterized protein</fullName>
    </submittedName>
</protein>
<name>A0A917XQ79_9ACTN</name>